<feature type="signal peptide" evidence="1">
    <location>
        <begin position="1"/>
        <end position="17"/>
    </location>
</feature>
<accession>A0ABV8D9P9</accession>
<dbReference type="RefSeq" id="WP_156358775.1">
    <property type="nucleotide sequence ID" value="NZ_JAMXAX010000014.1"/>
</dbReference>
<evidence type="ECO:0000256" key="1">
    <source>
        <dbReference type="SAM" id="SignalP"/>
    </source>
</evidence>
<protein>
    <recommendedName>
        <fullName evidence="4">Lipoprotein</fullName>
    </recommendedName>
</protein>
<organism evidence="2 3">
    <name type="scientific">Acidovorax facilis</name>
    <dbReference type="NCBI Taxonomy" id="12917"/>
    <lineage>
        <taxon>Bacteria</taxon>
        <taxon>Pseudomonadati</taxon>
        <taxon>Pseudomonadota</taxon>
        <taxon>Betaproteobacteria</taxon>
        <taxon>Burkholderiales</taxon>
        <taxon>Comamonadaceae</taxon>
        <taxon>Acidovorax</taxon>
    </lineage>
</organism>
<evidence type="ECO:0000313" key="3">
    <source>
        <dbReference type="Proteomes" id="UP001595693"/>
    </source>
</evidence>
<dbReference type="EMBL" id="JBHSAJ010000027">
    <property type="protein sequence ID" value="MFC3935067.1"/>
    <property type="molecule type" value="Genomic_DNA"/>
</dbReference>
<proteinExistence type="predicted"/>
<comment type="caution">
    <text evidence="2">The sequence shown here is derived from an EMBL/GenBank/DDBJ whole genome shotgun (WGS) entry which is preliminary data.</text>
</comment>
<feature type="chain" id="PRO_5047185063" description="Lipoprotein" evidence="1">
    <location>
        <begin position="18"/>
        <end position="113"/>
    </location>
</feature>
<name>A0ABV8D9P9_9BURK</name>
<reference evidence="3" key="1">
    <citation type="journal article" date="2019" name="Int. J. Syst. Evol. Microbiol.">
        <title>The Global Catalogue of Microorganisms (GCM) 10K type strain sequencing project: providing services to taxonomists for standard genome sequencing and annotation.</title>
        <authorList>
            <consortium name="The Broad Institute Genomics Platform"/>
            <consortium name="The Broad Institute Genome Sequencing Center for Infectious Disease"/>
            <person name="Wu L."/>
            <person name="Ma J."/>
        </authorList>
    </citation>
    <scope>NUCLEOTIDE SEQUENCE [LARGE SCALE GENOMIC DNA]</scope>
    <source>
        <strain evidence="3">CCUG 2113</strain>
    </source>
</reference>
<evidence type="ECO:0000313" key="2">
    <source>
        <dbReference type="EMBL" id="MFC3935067.1"/>
    </source>
</evidence>
<evidence type="ECO:0008006" key="4">
    <source>
        <dbReference type="Google" id="ProtNLM"/>
    </source>
</evidence>
<keyword evidence="3" id="KW-1185">Reference proteome</keyword>
<sequence length="113" mass="12863">MALITLLSCWVCASAVAQPSNLHWVQSFAVKEGTRNRCEAPRFSEAELRAYFLHEAKRVPEEGFAQRDWSGCYAEGFAVNARGERQLHWQLDLLGTGIITWTDGQTHHFAREQ</sequence>
<keyword evidence="1" id="KW-0732">Signal</keyword>
<gene>
    <name evidence="2" type="ORF">ACFOW3_10560</name>
</gene>
<dbReference type="Proteomes" id="UP001595693">
    <property type="component" value="Unassembled WGS sequence"/>
</dbReference>